<evidence type="ECO:0000256" key="1">
    <source>
        <dbReference type="SAM" id="Coils"/>
    </source>
</evidence>
<organism evidence="3">
    <name type="scientific">Cyprideis torosa</name>
    <dbReference type="NCBI Taxonomy" id="163714"/>
    <lineage>
        <taxon>Eukaryota</taxon>
        <taxon>Metazoa</taxon>
        <taxon>Ecdysozoa</taxon>
        <taxon>Arthropoda</taxon>
        <taxon>Crustacea</taxon>
        <taxon>Oligostraca</taxon>
        <taxon>Ostracoda</taxon>
        <taxon>Podocopa</taxon>
        <taxon>Podocopida</taxon>
        <taxon>Cytherocopina</taxon>
        <taxon>Cytheroidea</taxon>
        <taxon>Cytherideidae</taxon>
        <taxon>Cyprideis</taxon>
    </lineage>
</organism>
<name>A0A7R8WNV7_9CRUS</name>
<dbReference type="GO" id="GO:0006897">
    <property type="term" value="P:endocytosis"/>
    <property type="evidence" value="ECO:0007669"/>
    <property type="project" value="TreeGrafter"/>
</dbReference>
<dbReference type="EMBL" id="OB668625">
    <property type="protein sequence ID" value="CAD7234412.1"/>
    <property type="molecule type" value="Genomic_DNA"/>
</dbReference>
<proteinExistence type="predicted"/>
<dbReference type="InterPro" id="IPR013083">
    <property type="entry name" value="Znf_RING/FYVE/PHD"/>
</dbReference>
<dbReference type="InterPro" id="IPR017455">
    <property type="entry name" value="Znf_FYVE-rel"/>
</dbReference>
<evidence type="ECO:0000256" key="2">
    <source>
        <dbReference type="SAM" id="MobiDB-lite"/>
    </source>
</evidence>
<reference evidence="3" key="1">
    <citation type="submission" date="2020-11" db="EMBL/GenBank/DDBJ databases">
        <authorList>
            <person name="Tran Van P."/>
        </authorList>
    </citation>
    <scope>NUCLEOTIDE SEQUENCE</scope>
</reference>
<feature type="coiled-coil region" evidence="1">
    <location>
        <begin position="143"/>
        <end position="184"/>
    </location>
</feature>
<accession>A0A7R8WNV7</accession>
<sequence length="248" mass="28513">EISSLRNAHEEDVAKALERSNTLEKSLRRAEAEVEELKSLAEARETEREQHQKDVMKLQEQIRDLEMEAEKTVLRQELDLCSLREENDGLRESVKNKEAEVVEWKTKSDELAGRGLEMEARLSSATDERRVLLDRCLQGEGELERVKTSSVELRRKLDDTEAALQELGRENQGLQIELAKLTGRKWADDSDVHHCQGCQKEFSLTFRKHHCRSCGQIFCAECSGKSATLPSYKKPQRVCDTCYIEIHK</sequence>
<dbReference type="CDD" id="cd15730">
    <property type="entry name" value="FYVE_EEA1"/>
    <property type="match status" value="1"/>
</dbReference>
<feature type="non-terminal residue" evidence="3">
    <location>
        <position position="1"/>
    </location>
</feature>
<dbReference type="Gene3D" id="1.20.5.390">
    <property type="entry name" value="L1 transposable element, trimerization domain"/>
    <property type="match status" value="1"/>
</dbReference>
<evidence type="ECO:0000313" key="3">
    <source>
        <dbReference type="EMBL" id="CAD7234412.1"/>
    </source>
</evidence>
<dbReference type="PROSITE" id="PS50178">
    <property type="entry name" value="ZF_FYVE"/>
    <property type="match status" value="1"/>
</dbReference>
<dbReference type="PANTHER" id="PTHR23164">
    <property type="entry name" value="EARLY ENDOSOME ANTIGEN 1"/>
    <property type="match status" value="1"/>
</dbReference>
<dbReference type="AlphaFoldDB" id="A0A7R8WNV7"/>
<dbReference type="SUPFAM" id="SSF57903">
    <property type="entry name" value="FYVE/PHD zinc finger"/>
    <property type="match status" value="1"/>
</dbReference>
<protein>
    <submittedName>
        <fullName evidence="3">Uncharacterized protein</fullName>
    </submittedName>
</protein>
<dbReference type="GO" id="GO:0046872">
    <property type="term" value="F:metal ion binding"/>
    <property type="evidence" value="ECO:0007669"/>
    <property type="project" value="InterPro"/>
</dbReference>
<feature type="compositionally biased region" description="Basic and acidic residues" evidence="2">
    <location>
        <begin position="7"/>
        <end position="27"/>
    </location>
</feature>
<feature type="region of interest" description="Disordered" evidence="2">
    <location>
        <begin position="1"/>
        <end position="27"/>
    </location>
</feature>
<dbReference type="GO" id="GO:0005769">
    <property type="term" value="C:early endosome"/>
    <property type="evidence" value="ECO:0007669"/>
    <property type="project" value="TreeGrafter"/>
</dbReference>
<dbReference type="PANTHER" id="PTHR23164:SF30">
    <property type="entry name" value="EARLY ENDOSOME ANTIGEN 1"/>
    <property type="match status" value="1"/>
</dbReference>
<dbReference type="SUPFAM" id="SSF69979">
    <property type="entry name" value="Eea1 homodimerisation domain"/>
    <property type="match status" value="1"/>
</dbReference>
<dbReference type="InterPro" id="IPR011011">
    <property type="entry name" value="Znf_FYVE_PHD"/>
</dbReference>
<gene>
    <name evidence="3" type="ORF">CTOB1V02_LOCUS12228</name>
</gene>
<dbReference type="SMART" id="SM00064">
    <property type="entry name" value="FYVE"/>
    <property type="match status" value="1"/>
</dbReference>
<dbReference type="Pfam" id="PF01363">
    <property type="entry name" value="FYVE"/>
    <property type="match status" value="1"/>
</dbReference>
<dbReference type="GO" id="GO:0005545">
    <property type="term" value="F:1-phosphatidylinositol binding"/>
    <property type="evidence" value="ECO:0007669"/>
    <property type="project" value="TreeGrafter"/>
</dbReference>
<dbReference type="OrthoDB" id="10018316at2759"/>
<dbReference type="Gene3D" id="3.30.40.10">
    <property type="entry name" value="Zinc/RING finger domain, C3HC4 (zinc finger)"/>
    <property type="match status" value="1"/>
</dbReference>
<keyword evidence="1" id="KW-0175">Coiled coil</keyword>
<dbReference type="InterPro" id="IPR000306">
    <property type="entry name" value="Znf_FYVE"/>
</dbReference>